<dbReference type="InterPro" id="IPR037461">
    <property type="entry name" value="CtCE2-like_dom"/>
</dbReference>
<evidence type="ECO:0000259" key="1">
    <source>
        <dbReference type="Pfam" id="PF13472"/>
    </source>
</evidence>
<dbReference type="InterPro" id="IPR052762">
    <property type="entry name" value="PCW_deacetylase/CE"/>
</dbReference>
<dbReference type="SUPFAM" id="SSF52266">
    <property type="entry name" value="SGNH hydrolase"/>
    <property type="match status" value="1"/>
</dbReference>
<name>A0ABZ0TPL5_9SPHI</name>
<gene>
    <name evidence="3" type="ORF">SNE25_04305</name>
</gene>
<accession>A0ABZ0TPL5</accession>
<dbReference type="InterPro" id="IPR040794">
    <property type="entry name" value="CE2_N"/>
</dbReference>
<dbReference type="Proteomes" id="UP001324380">
    <property type="component" value="Chromosome"/>
</dbReference>
<dbReference type="InterPro" id="IPR013830">
    <property type="entry name" value="SGNH_hydro"/>
</dbReference>
<dbReference type="Gene3D" id="3.40.50.1110">
    <property type="entry name" value="SGNH hydrolase"/>
    <property type="match status" value="1"/>
</dbReference>
<dbReference type="PANTHER" id="PTHR37834:SF2">
    <property type="entry name" value="ESTERASE, SGNH HYDROLASE-TYPE"/>
    <property type="match status" value="1"/>
</dbReference>
<dbReference type="EMBL" id="CP139558">
    <property type="protein sequence ID" value="WPU94741.1"/>
    <property type="molecule type" value="Genomic_DNA"/>
</dbReference>
<dbReference type="Pfam" id="PF17996">
    <property type="entry name" value="CE2_N"/>
    <property type="match status" value="1"/>
</dbReference>
<dbReference type="Gene3D" id="2.60.120.260">
    <property type="entry name" value="Galactose-binding domain-like"/>
    <property type="match status" value="1"/>
</dbReference>
<evidence type="ECO:0000313" key="3">
    <source>
        <dbReference type="EMBL" id="WPU94741.1"/>
    </source>
</evidence>
<evidence type="ECO:0000313" key="4">
    <source>
        <dbReference type="Proteomes" id="UP001324380"/>
    </source>
</evidence>
<dbReference type="PANTHER" id="PTHR37834">
    <property type="entry name" value="GDSL-LIKE LIPASE/ACYLHYDROLASE DOMAIN PROTEIN (AFU_ORTHOLOGUE AFUA_2G00620)"/>
    <property type="match status" value="1"/>
</dbReference>
<dbReference type="Pfam" id="PF13472">
    <property type="entry name" value="Lipase_GDSL_2"/>
    <property type="match status" value="1"/>
</dbReference>
<feature type="domain" description="SGNH hydrolase-type esterase" evidence="1">
    <location>
        <begin position="162"/>
        <end position="337"/>
    </location>
</feature>
<feature type="domain" description="Carbohydrate esterase 2 N-terminal" evidence="2">
    <location>
        <begin position="51"/>
        <end position="145"/>
    </location>
</feature>
<dbReference type="InterPro" id="IPR036514">
    <property type="entry name" value="SGNH_hydro_sf"/>
</dbReference>
<organism evidence="3 4">
    <name type="scientific">Mucilaginibacter sabulilitoris</name>
    <dbReference type="NCBI Taxonomy" id="1173583"/>
    <lineage>
        <taxon>Bacteria</taxon>
        <taxon>Pseudomonadati</taxon>
        <taxon>Bacteroidota</taxon>
        <taxon>Sphingobacteriia</taxon>
        <taxon>Sphingobacteriales</taxon>
        <taxon>Sphingobacteriaceae</taxon>
        <taxon>Mucilaginibacter</taxon>
    </lineage>
</organism>
<dbReference type="CDD" id="cd01831">
    <property type="entry name" value="Endoglucanase_E_like"/>
    <property type="match status" value="1"/>
</dbReference>
<sequence length="351" mass="39179">MKFMLSILLTLLISGSSCRLSKPVQKPAAWSPVLKHADAKPGSLGDPNLKFIGRWDFSDRNRYTSYWGGAYVRVRFSGRMISMRIGHPTNFFARIDDGPWISYKNAKDTVTFRDIPSHGGWHTLTVAQGKDYDYLFDFRGFILPTHARTTKPVVSKIVVEYIGDSITSGYTDDQANVSDYGWVAAEILGAEHTQIAYPGINLIDGYGRVKGNGMESQYFKSRSLKYPDAAAWDFRNYTADIVLINLGTNDNNNKVPDSAFRHSYISLIKGVRANYPKARIIALQTFLGIKTKPTLEAVAEINHAGDLDVYFLETSGWIAPKTSDYNDTAHPSVAGQEKVGRILAEKLKAYL</sequence>
<protein>
    <submittedName>
        <fullName evidence="3">GDSL-type esterase/lipase family protein</fullName>
    </submittedName>
</protein>
<dbReference type="RefSeq" id="WP_321563857.1">
    <property type="nucleotide sequence ID" value="NZ_CP139558.1"/>
</dbReference>
<dbReference type="PROSITE" id="PS51257">
    <property type="entry name" value="PROKAR_LIPOPROTEIN"/>
    <property type="match status" value="1"/>
</dbReference>
<proteinExistence type="predicted"/>
<reference evidence="3 4" key="1">
    <citation type="submission" date="2023-11" db="EMBL/GenBank/DDBJ databases">
        <title>Analysis of the Genomes of Mucilaginibacter gossypii cycad 4 and M. sabulilitoris SNA2: microbes with the potential for plant growth promotion.</title>
        <authorList>
            <person name="Hirsch A.M."/>
            <person name="Humm E."/>
            <person name="Rubbi M."/>
            <person name="Del Vecchio G."/>
            <person name="Ha S.M."/>
            <person name="Pellegrini M."/>
            <person name="Gunsalus R.P."/>
        </authorList>
    </citation>
    <scope>NUCLEOTIDE SEQUENCE [LARGE SCALE GENOMIC DNA]</scope>
    <source>
        <strain evidence="3 4">SNA2</strain>
    </source>
</reference>
<keyword evidence="4" id="KW-1185">Reference proteome</keyword>
<evidence type="ECO:0000259" key="2">
    <source>
        <dbReference type="Pfam" id="PF17996"/>
    </source>
</evidence>